<proteinExistence type="predicted"/>
<dbReference type="RefSeq" id="WP_009581566.1">
    <property type="nucleotide sequence ID" value="NZ_AMZN01000061.1"/>
</dbReference>
<organism evidence="2 3">
    <name type="scientific">Fulvivirga imtechensis AK7</name>
    <dbReference type="NCBI Taxonomy" id="1237149"/>
    <lineage>
        <taxon>Bacteria</taxon>
        <taxon>Pseudomonadati</taxon>
        <taxon>Bacteroidota</taxon>
        <taxon>Cytophagia</taxon>
        <taxon>Cytophagales</taxon>
        <taxon>Fulvivirgaceae</taxon>
        <taxon>Fulvivirga</taxon>
    </lineage>
</organism>
<dbReference type="EMBL" id="AMZN01000061">
    <property type="protein sequence ID" value="ELR70016.1"/>
    <property type="molecule type" value="Genomic_DNA"/>
</dbReference>
<dbReference type="OrthoDB" id="9788916at2"/>
<dbReference type="Pfam" id="PF13302">
    <property type="entry name" value="Acetyltransf_3"/>
    <property type="match status" value="1"/>
</dbReference>
<dbReference type="InterPro" id="IPR016181">
    <property type="entry name" value="Acyl_CoA_acyltransferase"/>
</dbReference>
<sequence length="182" mass="21661">MSLNLESERLMIRNLKEEDLHHFFHYRSDPEVCRYQDWDTFDKEATLEFIKDQQKKGMHDLEEWVQLAIELKAENHLIGDIAFRRYDKDGSLVEVGYAITPGHQRKGYAFEALQLLISHFFDKMDVHKITARVDPRNEGSLGLLDRLNFVKEGHIRKCFYDPIDKEWVDEIVYGLLAEDFRR</sequence>
<dbReference type="Gene3D" id="3.40.630.30">
    <property type="match status" value="1"/>
</dbReference>
<dbReference type="PANTHER" id="PTHR43792:SF1">
    <property type="entry name" value="N-ACETYLTRANSFERASE DOMAIN-CONTAINING PROTEIN"/>
    <property type="match status" value="1"/>
</dbReference>
<dbReference type="SUPFAM" id="SSF55729">
    <property type="entry name" value="Acyl-CoA N-acyltransferases (Nat)"/>
    <property type="match status" value="1"/>
</dbReference>
<reference evidence="2 3" key="1">
    <citation type="submission" date="2012-12" db="EMBL/GenBank/DDBJ databases">
        <title>Genome assembly of Fulvivirga imtechensis AK7.</title>
        <authorList>
            <person name="Nupur N."/>
            <person name="Khatri I."/>
            <person name="Kumar R."/>
            <person name="Subramanian S."/>
            <person name="Pinnaka A."/>
        </authorList>
    </citation>
    <scope>NUCLEOTIDE SEQUENCE [LARGE SCALE GENOMIC DNA]</scope>
    <source>
        <strain evidence="2 3">AK7</strain>
    </source>
</reference>
<dbReference type="STRING" id="1237149.C900_04386"/>
<dbReference type="AlphaFoldDB" id="L8JM58"/>
<name>L8JM58_9BACT</name>
<evidence type="ECO:0000259" key="1">
    <source>
        <dbReference type="PROSITE" id="PS51186"/>
    </source>
</evidence>
<comment type="caution">
    <text evidence="2">The sequence shown here is derived from an EMBL/GenBank/DDBJ whole genome shotgun (WGS) entry which is preliminary data.</text>
</comment>
<dbReference type="InterPro" id="IPR051531">
    <property type="entry name" value="N-acetyltransferase"/>
</dbReference>
<keyword evidence="2" id="KW-0808">Transferase</keyword>
<dbReference type="GO" id="GO:0016747">
    <property type="term" value="F:acyltransferase activity, transferring groups other than amino-acyl groups"/>
    <property type="evidence" value="ECO:0007669"/>
    <property type="project" value="InterPro"/>
</dbReference>
<feature type="domain" description="N-acetyltransferase" evidence="1">
    <location>
        <begin position="10"/>
        <end position="178"/>
    </location>
</feature>
<dbReference type="InterPro" id="IPR000182">
    <property type="entry name" value="GNAT_dom"/>
</dbReference>
<dbReference type="eggNOG" id="COG1670">
    <property type="taxonomic scope" value="Bacteria"/>
</dbReference>
<evidence type="ECO:0000313" key="2">
    <source>
        <dbReference type="EMBL" id="ELR70016.1"/>
    </source>
</evidence>
<evidence type="ECO:0000313" key="3">
    <source>
        <dbReference type="Proteomes" id="UP000011135"/>
    </source>
</evidence>
<dbReference type="PROSITE" id="PS51186">
    <property type="entry name" value="GNAT"/>
    <property type="match status" value="1"/>
</dbReference>
<protein>
    <submittedName>
        <fullName evidence="2">Ribosomal-protein-serine acetyltransferase</fullName>
    </submittedName>
</protein>
<keyword evidence="3" id="KW-1185">Reference proteome</keyword>
<dbReference type="Proteomes" id="UP000011135">
    <property type="component" value="Unassembled WGS sequence"/>
</dbReference>
<gene>
    <name evidence="2" type="ORF">C900_04386</name>
</gene>
<dbReference type="PANTHER" id="PTHR43792">
    <property type="entry name" value="GNAT FAMILY, PUTATIVE (AFU_ORTHOLOGUE AFUA_3G00765)-RELATED-RELATED"/>
    <property type="match status" value="1"/>
</dbReference>
<accession>L8JM58</accession>